<keyword evidence="2" id="KW-1185">Reference proteome</keyword>
<protein>
    <submittedName>
        <fullName evidence="1">CLUMA_CG020211, isoform A</fullName>
    </submittedName>
</protein>
<evidence type="ECO:0000313" key="2">
    <source>
        <dbReference type="Proteomes" id="UP000183832"/>
    </source>
</evidence>
<dbReference type="EMBL" id="CVRI01000070">
    <property type="protein sequence ID" value="CRL07230.1"/>
    <property type="molecule type" value="Genomic_DNA"/>
</dbReference>
<sequence>MKAFVFACTIDTFKCKSFHCSFAALTKNHSLRTNLYCLEKFQVCHYRIYTIENDSPEVRSK</sequence>
<gene>
    <name evidence="1" type="ORF">CLUMA_CG020211</name>
</gene>
<proteinExistence type="predicted"/>
<reference evidence="1 2" key="1">
    <citation type="submission" date="2015-04" db="EMBL/GenBank/DDBJ databases">
        <authorList>
            <person name="Syromyatnikov M.Y."/>
            <person name="Popov V.N."/>
        </authorList>
    </citation>
    <scope>NUCLEOTIDE SEQUENCE [LARGE SCALE GENOMIC DNA]</scope>
</reference>
<name>A0A1J1J6Y3_9DIPT</name>
<evidence type="ECO:0000313" key="1">
    <source>
        <dbReference type="EMBL" id="CRL07230.1"/>
    </source>
</evidence>
<dbReference type="Proteomes" id="UP000183832">
    <property type="component" value="Unassembled WGS sequence"/>
</dbReference>
<dbReference type="AlphaFoldDB" id="A0A1J1J6Y3"/>
<organism evidence="1 2">
    <name type="scientific">Clunio marinus</name>
    <dbReference type="NCBI Taxonomy" id="568069"/>
    <lineage>
        <taxon>Eukaryota</taxon>
        <taxon>Metazoa</taxon>
        <taxon>Ecdysozoa</taxon>
        <taxon>Arthropoda</taxon>
        <taxon>Hexapoda</taxon>
        <taxon>Insecta</taxon>
        <taxon>Pterygota</taxon>
        <taxon>Neoptera</taxon>
        <taxon>Endopterygota</taxon>
        <taxon>Diptera</taxon>
        <taxon>Nematocera</taxon>
        <taxon>Chironomoidea</taxon>
        <taxon>Chironomidae</taxon>
        <taxon>Clunio</taxon>
    </lineage>
</organism>
<accession>A0A1J1J6Y3</accession>